<dbReference type="SMART" id="SM00150">
    <property type="entry name" value="SPEC"/>
    <property type="match status" value="8"/>
</dbReference>
<dbReference type="GO" id="GO:0030017">
    <property type="term" value="C:sarcomere"/>
    <property type="evidence" value="ECO:0007669"/>
    <property type="project" value="UniProtKB-SubCell"/>
</dbReference>
<dbReference type="PROSITE" id="PS50021">
    <property type="entry name" value="CH"/>
    <property type="match status" value="2"/>
</dbReference>
<dbReference type="PANTHER" id="PTHR14514">
    <property type="entry name" value="PKA ANCHORING PROTEIN"/>
    <property type="match status" value="1"/>
</dbReference>
<dbReference type="FunFam" id="1.10.418.10:FF:000033">
    <property type="entry name" value="nesprin-1 isoform X1"/>
    <property type="match status" value="1"/>
</dbReference>
<dbReference type="Gene3D" id="1.10.418.10">
    <property type="entry name" value="Calponin-like domain"/>
    <property type="match status" value="2"/>
</dbReference>
<dbReference type="GO" id="GO:0003779">
    <property type="term" value="F:actin binding"/>
    <property type="evidence" value="ECO:0007669"/>
    <property type="project" value="UniProtKB-KW"/>
</dbReference>
<dbReference type="InterPro" id="IPR018159">
    <property type="entry name" value="Spectrin/alpha-actinin"/>
</dbReference>
<evidence type="ECO:0000256" key="7">
    <source>
        <dbReference type="ARBA" id="ARBA00022692"/>
    </source>
</evidence>
<gene>
    <name evidence="17" type="ORF">fugu_016895</name>
</gene>
<dbReference type="Proteomes" id="UP000516260">
    <property type="component" value="Chromosome 18"/>
</dbReference>
<proteinExistence type="inferred from homology"/>
<protein>
    <recommendedName>
        <fullName evidence="16">Calponin-homology (CH) domain-containing protein</fullName>
    </recommendedName>
</protein>
<evidence type="ECO:0000256" key="1">
    <source>
        <dbReference type="ARBA" id="ARBA00004126"/>
    </source>
</evidence>
<dbReference type="Pfam" id="PF00307">
    <property type="entry name" value="CH"/>
    <property type="match status" value="2"/>
</dbReference>
<comment type="subcellular location">
    <subcellularLocation>
        <location evidence="3">Cytoplasm</location>
        <location evidence="3">Cytoskeleton</location>
    </subcellularLocation>
    <subcellularLocation>
        <location evidence="2">Cytoplasm</location>
        <location evidence="2">Myofibril</location>
        <location evidence="2">Sarcomere</location>
    </subcellularLocation>
    <subcellularLocation>
        <location evidence="1">Nucleus membrane</location>
    </subcellularLocation>
</comment>
<evidence type="ECO:0000256" key="4">
    <source>
        <dbReference type="ARBA" id="ARBA00008619"/>
    </source>
</evidence>
<dbReference type="EMBL" id="SWLE01000010">
    <property type="protein sequence ID" value="TNM95812.1"/>
    <property type="molecule type" value="Genomic_DNA"/>
</dbReference>
<keyword evidence="14" id="KW-0539">Nucleus</keyword>
<feature type="coiled-coil region" evidence="15">
    <location>
        <begin position="445"/>
        <end position="472"/>
    </location>
</feature>
<evidence type="ECO:0000256" key="9">
    <source>
        <dbReference type="ARBA" id="ARBA00022989"/>
    </source>
</evidence>
<reference evidence="17 18" key="1">
    <citation type="submission" date="2019-04" db="EMBL/GenBank/DDBJ databases">
        <title>The sequence and de novo assembly of Takifugu bimaculatus genome using PacBio and Hi-C technologies.</title>
        <authorList>
            <person name="Xu P."/>
            <person name="Liu B."/>
            <person name="Zhou Z."/>
        </authorList>
    </citation>
    <scope>NUCLEOTIDE SEQUENCE [LARGE SCALE GENOMIC DNA]</scope>
    <source>
        <strain evidence="17">TB-2018</strain>
        <tissue evidence="17">Muscle</tissue>
    </source>
</reference>
<feature type="domain" description="Calponin-homology (CH)" evidence="16">
    <location>
        <begin position="22"/>
        <end position="129"/>
    </location>
</feature>
<evidence type="ECO:0000256" key="2">
    <source>
        <dbReference type="ARBA" id="ARBA00004204"/>
    </source>
</evidence>
<accession>A0A4Z2BV01</accession>
<dbReference type="CDD" id="cd00176">
    <property type="entry name" value="SPEC"/>
    <property type="match status" value="3"/>
</dbReference>
<evidence type="ECO:0000256" key="11">
    <source>
        <dbReference type="ARBA" id="ARBA00023136"/>
    </source>
</evidence>
<evidence type="ECO:0000313" key="18">
    <source>
        <dbReference type="Proteomes" id="UP000516260"/>
    </source>
</evidence>
<comment type="caution">
    <text evidence="17">The sequence shown here is derived from an EMBL/GenBank/DDBJ whole genome shotgun (WGS) entry which is preliminary data.</text>
</comment>
<dbReference type="FunFam" id="1.10.418.10:FF:000037">
    <property type="entry name" value="nesprin-1 isoform X1"/>
    <property type="match status" value="1"/>
</dbReference>
<dbReference type="PROSITE" id="PS00019">
    <property type="entry name" value="ACTININ_1"/>
    <property type="match status" value="1"/>
</dbReference>
<keyword evidence="6" id="KW-0597">Phosphoprotein</keyword>
<dbReference type="InterPro" id="IPR036872">
    <property type="entry name" value="CH_dom_sf"/>
</dbReference>
<dbReference type="SMART" id="SM00033">
    <property type="entry name" value="CH"/>
    <property type="match status" value="2"/>
</dbReference>
<sequence length="2630" mass="300775">MASRRPLDIANVMQKLQGEQEAVQKRTFTKWINSHLAKCKPPLEVNDLFEDIKDGVKLLALLEVLSGQKLPREQGRQLKRIHWVSNIGTALKFLEGRKIKLVNIHATDIADGRPSIVLGLLWTVILYFQIEELTSNLPALQALSNSNSSVESIASSETGSPPMKRKVINKFQGNAKKALLGWVQSTSAKHHGIEVKDFGPSWRDGVAFQSVVHAIRPDLVDMDVVRRRSNRENLEEAFALAENELGIPRLLDPEDVDVDKPDEKSIMTYVAQFLKHYPNPQQSGPDGYHDELLLGSIPTFALSVPVLQFGPQDIEQMLEREERKILRELKVFLDQLERDVLRAQGSEGNLTDKYQAFKSFSVQYEMKKKQTDPLLQPVHRDGKLSVDQALVKQAWDRVSARLLDWHLHLDKSLPGPLGVIGAWLHRGEMALREDFPIQQVPEETANVLHRKLEQHKEVLRNLESHKQTFQQIHKDRSVNGVPVPSEQLQDMAERFNFVSTSSHSHLIKLEFWEMKYRLMAFLLLAEAKLKSWIIKYGRRDSVELLLQSYLTFVEGHRFFEQYEMIFAALKQVADVYVKSDSSSKNLCINSFVYVLTLFVLKVFWPINKIIIINIMLQGLKPVTGLMKLRGLVSFSADATAQWKNLSLEVRSVRSMLEEVICNWEKHSSTVAALQAWLEDAEQMLNQSENAKRDFFRNLPHWVQQHMHMNDAGNFLIETCDETVSRDLKQQLLLLNGRWRELFVKVKHEIKHKVPAMEAACKAASRTAQLLTKDTPQDEVSQMMAVMASIKEQLSKVRERCLPLLRDSVSLLPPLEEMERNITGFYQALEKASYITGTTDSEGPVDFKQRCQELATFTHSCKKCLAVIEKNHQTIQKIVHSNKTLQHMDMSLLQKRVADLQVSSQTMIRESTEWRKHMEANSSLMKRFDESRVELEKSLKLAQHCLSERGNPEELLKKHTEFFGQLDQRVLNTFLKACDELTDILPEPEQQALQETVRKLHKHWKDIQTDSPFHLLRLKVEVEKGKLMVLLQDCQAELTRENRHLPSTGSERLIKEHRAFFKEKGPQAIFEKRLQLMEELCQKLPEGDAAQQTLETARKDFSELQEEIESTNQKLMQHPDKWKEYNARYAEFSCWLISKESQLRLLRNRANDPRKYGQVKTAITELRNDAELQEGNLGWLKARMAVLIEISAESDGQRQGSALGKLSADFKGLLASLSEAEKMMLAVEDCVQFKEEVKTTLDDLIQGQKEVQDEFVKILDSPTVRDAQQLLLIYQQLSKRLKMKRKDVQQLITRGQQLQAEEGLGETLQQDLQCLDNTISKMEQNMDSQEQSLEVTLAAWQEFDSQQEAVHEFVNKTQSTIDRDLSFSSPESLAVELDQTRVLLKQCEAEVSHMNTLLKRATEIQLGPKNKSLLLQQARSLSEQVDKVEAGLNKDIKTLEEIKDHWDNFAGAFETFSLWISDKEKQLDGLQSSTLPLEQQINTVKIVDTEIQERAEVLSQLETRSQALAQFMSSGEAAHIKARLTQIGRYWEELKESHQQLDGQLEERSSHQQKFKISLLEVQETLRDIDTNLDHPVKSSTSSAETYKGLQNHMDVFQNLEKLKGNLLSLSASARRLCDKEQAEKTLAELNTSYEQSMERAKVKQSALENLFSLWQKPYILKFSLSSLFILSLPTLVNSLCPTASEERVQQLKDDLGTLQKRLDFQNEVIPESVAAGVLQGLKQTVESAGSWDRGKVEELQQELATIVPDISHLETLAVNLDSSLCKSHLHIGVDDGSRKSCRMLADTLSAELDAVKTLLGTKQSEAEALGALWTSFRQRKEQLLKAVEDIEEKADQQRLKEPTMHALQQRIKFFNQMEDELQSHQHEEQWLRDKGHQLAQKDAELAGEVLRELSLLETTWEETKRLITERQEQCNTLADLLREYQILRTSISSISEGAGHLSDISSVLKDHEGTRRSLAKHEAVKIEMASKQHELDAFSSRGKQLLSELLKIPDCDIHIIKKDMDTLVDQWLDVSERIDENIDQLNQSLVLWDDVHKISDDIESWANNGLIELNEALNNLNDTQKVSERLSVLKILQNDLCKKISTVHKIHDQVKANLTDFTFQRKQLEDYITQMSAWLKSMEDSLVSSPTGSDPEDICKVKDLQKELQNQQGSIDSTREGLNTLCRKYPSEELASLGSALTDLIKTYEFVNQLSARTLTSLQNCLQQQFIDQVQEFHHWLNEQKEIVKECSDRSGDTQIVERKLQKLKGAMDRVEEGELRLTQVCENGEKLLLHLPKASAGQVQQHLSSIQQDWDSFVKQCGQNQQILDDSASLMKGFEGRLKKLRWWVENVEKRMTTDLLEAKQHGPEKAVLEQVEQYQQEILKERDSFERLCQEGQALNEGGRGDGSETRVSAQLQSQHQALLRRVSQRVHTCQLTLQEQQAFEETLQTTWNWLNGVQERLASLNSTIGNKETLEKRLGLVQDILLMKGEGEVKLNMTVGKGEQVLKHKGLEGQEIISSQLQSLKDAWANMLMTSMSCHSRLEWTVAQWSSFQESKAQIQQWMESVEQEFGTTLPQQPGLKEKCALLERFRAFQVDVDAHASALSRLTDKAVEMYEKTGDQSFGPDARAELSAHFADISAVVKVMDY</sequence>
<name>A0A4Z2BV01_9TELE</name>
<evidence type="ECO:0000313" key="17">
    <source>
        <dbReference type="EMBL" id="TNM95812.1"/>
    </source>
</evidence>
<dbReference type="InterPro" id="IPR057057">
    <property type="entry name" value="Spectrin_SYNE1"/>
</dbReference>
<dbReference type="InterPro" id="IPR047291">
    <property type="entry name" value="CH_SYNE1_rpt2"/>
</dbReference>
<dbReference type="SUPFAM" id="SSF46966">
    <property type="entry name" value="Spectrin repeat"/>
    <property type="match status" value="10"/>
</dbReference>
<keyword evidence="9" id="KW-1133">Transmembrane helix</keyword>
<evidence type="ECO:0000256" key="15">
    <source>
        <dbReference type="SAM" id="Coils"/>
    </source>
</evidence>
<dbReference type="GO" id="GO:0005856">
    <property type="term" value="C:cytoskeleton"/>
    <property type="evidence" value="ECO:0007669"/>
    <property type="project" value="UniProtKB-SubCell"/>
</dbReference>
<keyword evidence="12" id="KW-0009">Actin-binding</keyword>
<evidence type="ECO:0000256" key="10">
    <source>
        <dbReference type="ARBA" id="ARBA00023054"/>
    </source>
</evidence>
<dbReference type="SUPFAM" id="SSF47576">
    <property type="entry name" value="Calponin-homology domain, CH-domain"/>
    <property type="match status" value="1"/>
</dbReference>
<evidence type="ECO:0000259" key="16">
    <source>
        <dbReference type="PROSITE" id="PS50021"/>
    </source>
</evidence>
<feature type="coiled-coil region" evidence="15">
    <location>
        <begin position="1273"/>
        <end position="1331"/>
    </location>
</feature>
<evidence type="ECO:0000256" key="3">
    <source>
        <dbReference type="ARBA" id="ARBA00004245"/>
    </source>
</evidence>
<keyword evidence="7" id="KW-0812">Transmembrane</keyword>
<evidence type="ECO:0000256" key="13">
    <source>
        <dbReference type="ARBA" id="ARBA00023212"/>
    </source>
</evidence>
<dbReference type="CDD" id="cd21241">
    <property type="entry name" value="CH_SYNE1_rpt1"/>
    <property type="match status" value="1"/>
</dbReference>
<dbReference type="CDD" id="cd21243">
    <property type="entry name" value="CH_SYNE1_rpt2"/>
    <property type="match status" value="1"/>
</dbReference>
<dbReference type="PROSITE" id="PS00020">
    <property type="entry name" value="ACTININ_2"/>
    <property type="match status" value="1"/>
</dbReference>
<feature type="coiled-coil region" evidence="15">
    <location>
        <begin position="670"/>
        <end position="697"/>
    </location>
</feature>
<evidence type="ECO:0000256" key="14">
    <source>
        <dbReference type="ARBA" id="ARBA00023242"/>
    </source>
</evidence>
<keyword evidence="10 15" id="KW-0175">Coiled coil</keyword>
<feature type="domain" description="Calponin-homology (CH)" evidence="16">
    <location>
        <begin position="173"/>
        <end position="278"/>
    </location>
</feature>
<evidence type="ECO:0000256" key="6">
    <source>
        <dbReference type="ARBA" id="ARBA00022553"/>
    </source>
</evidence>
<dbReference type="Pfam" id="PF00435">
    <property type="entry name" value="Spectrin"/>
    <property type="match status" value="2"/>
</dbReference>
<keyword evidence="11" id="KW-0472">Membrane</keyword>
<dbReference type="InterPro" id="IPR047290">
    <property type="entry name" value="CH_SYNE1_rpt1"/>
</dbReference>
<keyword evidence="13" id="KW-0206">Cytoskeleton</keyword>
<dbReference type="InterPro" id="IPR001589">
    <property type="entry name" value="Actinin_actin-bd_CS"/>
</dbReference>
<comment type="similarity">
    <text evidence="4">Belongs to the nesprin family.</text>
</comment>
<keyword evidence="5" id="KW-0963">Cytoplasm</keyword>
<dbReference type="GO" id="GO:0031965">
    <property type="term" value="C:nuclear membrane"/>
    <property type="evidence" value="ECO:0007669"/>
    <property type="project" value="UniProtKB-SubCell"/>
</dbReference>
<evidence type="ECO:0000256" key="12">
    <source>
        <dbReference type="ARBA" id="ARBA00023203"/>
    </source>
</evidence>
<dbReference type="InterPro" id="IPR002017">
    <property type="entry name" value="Spectrin_repeat"/>
</dbReference>
<dbReference type="Gene3D" id="1.20.58.60">
    <property type="match status" value="6"/>
</dbReference>
<feature type="coiled-coil region" evidence="15">
    <location>
        <begin position="1086"/>
        <end position="1113"/>
    </location>
</feature>
<dbReference type="PANTHER" id="PTHR14514:SF3">
    <property type="entry name" value="NESPRIN-1"/>
    <property type="match status" value="1"/>
</dbReference>
<keyword evidence="18" id="KW-1185">Reference proteome</keyword>
<dbReference type="InterPro" id="IPR001715">
    <property type="entry name" value="CH_dom"/>
</dbReference>
<keyword evidence="8" id="KW-0677">Repeat</keyword>
<dbReference type="Pfam" id="PF25034">
    <property type="entry name" value="Spectrin_SYNE1"/>
    <property type="match status" value="2"/>
</dbReference>
<evidence type="ECO:0000256" key="8">
    <source>
        <dbReference type="ARBA" id="ARBA00022737"/>
    </source>
</evidence>
<organism evidence="17 18">
    <name type="scientific">Takifugu bimaculatus</name>
    <dbReference type="NCBI Taxonomy" id="433685"/>
    <lineage>
        <taxon>Eukaryota</taxon>
        <taxon>Metazoa</taxon>
        <taxon>Chordata</taxon>
        <taxon>Craniata</taxon>
        <taxon>Vertebrata</taxon>
        <taxon>Euteleostomi</taxon>
        <taxon>Actinopterygii</taxon>
        <taxon>Neopterygii</taxon>
        <taxon>Teleostei</taxon>
        <taxon>Neoteleostei</taxon>
        <taxon>Acanthomorphata</taxon>
        <taxon>Eupercaria</taxon>
        <taxon>Tetraodontiformes</taxon>
        <taxon>Tetradontoidea</taxon>
        <taxon>Tetraodontidae</taxon>
        <taxon>Takifugu</taxon>
    </lineage>
</organism>
<evidence type="ECO:0000256" key="5">
    <source>
        <dbReference type="ARBA" id="ARBA00022490"/>
    </source>
</evidence>